<dbReference type="GO" id="GO:0016462">
    <property type="term" value="F:pyrophosphatase activity"/>
    <property type="evidence" value="ECO:0007669"/>
    <property type="project" value="InterPro"/>
</dbReference>
<evidence type="ECO:0000256" key="5">
    <source>
        <dbReference type="ARBA" id="ARBA00022801"/>
    </source>
</evidence>
<dbReference type="InterPro" id="IPR020084">
    <property type="entry name" value="NUDIX_hydrolase_CS"/>
</dbReference>
<dbReference type="GO" id="GO:0005737">
    <property type="term" value="C:cytoplasm"/>
    <property type="evidence" value="ECO:0007669"/>
    <property type="project" value="TreeGrafter"/>
</dbReference>
<comment type="cofactor">
    <cofactor evidence="1">
        <name>Mn(2+)</name>
        <dbReference type="ChEBI" id="CHEBI:29035"/>
    </cofactor>
</comment>
<feature type="domain" description="Nudix hydrolase" evidence="9">
    <location>
        <begin position="18"/>
        <end position="153"/>
    </location>
</feature>
<evidence type="ECO:0000256" key="3">
    <source>
        <dbReference type="ARBA" id="ARBA00005582"/>
    </source>
</evidence>
<evidence type="ECO:0000313" key="10">
    <source>
        <dbReference type="EMBL" id="EXB45086.1"/>
    </source>
</evidence>
<dbReference type="InterPro" id="IPR047198">
    <property type="entry name" value="DDP-like_NUDIX"/>
</dbReference>
<protein>
    <submittedName>
        <fullName evidence="10">Nudix hydrolase 18</fullName>
    </submittedName>
</protein>
<name>W9QZ82_9ROSA</name>
<organism evidence="10 11">
    <name type="scientific">Morus notabilis</name>
    <dbReference type="NCBI Taxonomy" id="981085"/>
    <lineage>
        <taxon>Eukaryota</taxon>
        <taxon>Viridiplantae</taxon>
        <taxon>Streptophyta</taxon>
        <taxon>Embryophyta</taxon>
        <taxon>Tracheophyta</taxon>
        <taxon>Spermatophyta</taxon>
        <taxon>Magnoliopsida</taxon>
        <taxon>eudicotyledons</taxon>
        <taxon>Gunneridae</taxon>
        <taxon>Pentapetalae</taxon>
        <taxon>rosids</taxon>
        <taxon>fabids</taxon>
        <taxon>Rosales</taxon>
        <taxon>Moraceae</taxon>
        <taxon>Moreae</taxon>
        <taxon>Morus</taxon>
    </lineage>
</organism>
<evidence type="ECO:0000256" key="7">
    <source>
        <dbReference type="ARBA" id="ARBA00023211"/>
    </source>
</evidence>
<evidence type="ECO:0000256" key="1">
    <source>
        <dbReference type="ARBA" id="ARBA00001936"/>
    </source>
</evidence>
<dbReference type="SUPFAM" id="SSF55811">
    <property type="entry name" value="Nudix"/>
    <property type="match status" value="1"/>
</dbReference>
<dbReference type="STRING" id="981085.W9QZ82"/>
<sequence>MVSMVSRSGRHLQRYDEGCRQVVGCIPYRYTKTDEFSSVEELEVLVISSQKGQGMMFPKGGWEVDESMEDAALRETLEEAGVRGIVERRLGKWRYKSKRGGILHEGYMFPMRVQEQLDLWPEKDLRKRRWMSVAQAREVCQHLWMKEALDELVRRQTQLKQKEEKDETTTCSGLVRSPKIFRLGGQDPMSARPSFRPGLGPDNTKINQKKEARRVASHCPKPAVLPARLSAEWPA</sequence>
<evidence type="ECO:0000256" key="2">
    <source>
        <dbReference type="ARBA" id="ARBA00001946"/>
    </source>
</evidence>
<evidence type="ECO:0000256" key="8">
    <source>
        <dbReference type="SAM" id="MobiDB-lite"/>
    </source>
</evidence>
<comment type="cofactor">
    <cofactor evidence="2">
        <name>Mg(2+)</name>
        <dbReference type="ChEBI" id="CHEBI:18420"/>
    </cofactor>
</comment>
<evidence type="ECO:0000256" key="6">
    <source>
        <dbReference type="ARBA" id="ARBA00022842"/>
    </source>
</evidence>
<dbReference type="PANTHER" id="PTHR12629">
    <property type="entry name" value="DIPHOSPHOINOSITOL POLYPHOSPHATE PHOSPHOHYDROLASE"/>
    <property type="match status" value="1"/>
</dbReference>
<dbReference type="PANTHER" id="PTHR12629:SF15">
    <property type="entry name" value="NUDIX HYDROLASE 4"/>
    <property type="match status" value="1"/>
</dbReference>
<gene>
    <name evidence="10" type="ORF">L484_019311</name>
</gene>
<evidence type="ECO:0000256" key="4">
    <source>
        <dbReference type="ARBA" id="ARBA00022723"/>
    </source>
</evidence>
<dbReference type="Gene3D" id="3.90.79.10">
    <property type="entry name" value="Nucleoside Triphosphate Pyrophosphohydrolase"/>
    <property type="match status" value="1"/>
</dbReference>
<evidence type="ECO:0000313" key="11">
    <source>
        <dbReference type="Proteomes" id="UP000030645"/>
    </source>
</evidence>
<dbReference type="AlphaFoldDB" id="W9QZ82"/>
<dbReference type="Pfam" id="PF00293">
    <property type="entry name" value="NUDIX"/>
    <property type="match status" value="1"/>
</dbReference>
<dbReference type="GO" id="GO:0046872">
    <property type="term" value="F:metal ion binding"/>
    <property type="evidence" value="ECO:0007669"/>
    <property type="project" value="UniProtKB-KW"/>
</dbReference>
<keyword evidence="5 10" id="KW-0378">Hydrolase</keyword>
<dbReference type="CDD" id="cd04666">
    <property type="entry name" value="NUDIX_DIPP2_like_Nudt4"/>
    <property type="match status" value="1"/>
</dbReference>
<dbReference type="InterPro" id="IPR000086">
    <property type="entry name" value="NUDIX_hydrolase_dom"/>
</dbReference>
<feature type="region of interest" description="Disordered" evidence="8">
    <location>
        <begin position="186"/>
        <end position="205"/>
    </location>
</feature>
<dbReference type="eggNOG" id="KOG2839">
    <property type="taxonomic scope" value="Eukaryota"/>
</dbReference>
<keyword evidence="7" id="KW-0464">Manganese</keyword>
<dbReference type="PROSITE" id="PS51462">
    <property type="entry name" value="NUDIX"/>
    <property type="match status" value="1"/>
</dbReference>
<dbReference type="GO" id="GO:0005634">
    <property type="term" value="C:nucleus"/>
    <property type="evidence" value="ECO:0007669"/>
    <property type="project" value="TreeGrafter"/>
</dbReference>
<dbReference type="Proteomes" id="UP000030645">
    <property type="component" value="Unassembled WGS sequence"/>
</dbReference>
<keyword evidence="4" id="KW-0479">Metal-binding</keyword>
<dbReference type="FunFam" id="3.90.79.10:FF:000022">
    <property type="entry name" value="Nudix hydrolase 17, mitochondrial"/>
    <property type="match status" value="1"/>
</dbReference>
<proteinExistence type="inferred from homology"/>
<reference evidence="11" key="1">
    <citation type="submission" date="2013-01" db="EMBL/GenBank/DDBJ databases">
        <title>Draft Genome Sequence of a Mulberry Tree, Morus notabilis C.K. Schneid.</title>
        <authorList>
            <person name="He N."/>
            <person name="Zhao S."/>
        </authorList>
    </citation>
    <scope>NUCLEOTIDE SEQUENCE</scope>
</reference>
<dbReference type="InterPro" id="IPR015797">
    <property type="entry name" value="NUDIX_hydrolase-like_dom_sf"/>
</dbReference>
<dbReference type="EMBL" id="KE343890">
    <property type="protein sequence ID" value="EXB45086.1"/>
    <property type="molecule type" value="Genomic_DNA"/>
</dbReference>
<keyword evidence="11" id="KW-1185">Reference proteome</keyword>
<dbReference type="PROSITE" id="PS00893">
    <property type="entry name" value="NUDIX_BOX"/>
    <property type="match status" value="1"/>
</dbReference>
<evidence type="ECO:0000259" key="9">
    <source>
        <dbReference type="PROSITE" id="PS51462"/>
    </source>
</evidence>
<keyword evidence="6" id="KW-0460">Magnesium</keyword>
<accession>W9QZ82</accession>
<comment type="similarity">
    <text evidence="3">Belongs to the Nudix hydrolase family.</text>
</comment>